<sequence>MTGVAVCCGTVSSIKSLWETRIKKTKQDLQKQQDLKAGVGRVRHNWEDRITLAKLKEKVVTAEGRVILRLENEEWKTLPKVLVHFSQLMEWHLHRIGLERIPSFVSSFENLIVLDLSRNAITEIPKEIGKMAKLRELLVSYNRVQSVPGELGCCQNLEKLELAGNRDLDQLPAEISDLKKLYHLDLSLNQFTEIPESVVSLPALEWLDMGGNRLQCLPIDIHRMERLHTMWLQRNELEFLPDNICYMPNLDTLVLSNNKLQDIPSMMEDMNNLRFVNFRDNPLTYEVKLSAVPNKSEDDEEDDREMFGRDFMRLYCQEARKRVNATLDSHSVNPPGLNYTAELNVNLKALAESVPVSL</sequence>
<gene>
    <name evidence="1" type="ORF">DPEC_G00270710</name>
</gene>
<keyword evidence="2" id="KW-1185">Reference proteome</keyword>
<dbReference type="Proteomes" id="UP001157502">
    <property type="component" value="Chromosome 24"/>
</dbReference>
<dbReference type="EMBL" id="CM055751">
    <property type="protein sequence ID" value="KAJ7993271.1"/>
    <property type="molecule type" value="Genomic_DNA"/>
</dbReference>
<proteinExistence type="predicted"/>
<organism evidence="1 2">
    <name type="scientific">Dallia pectoralis</name>
    <name type="common">Alaska blackfish</name>
    <dbReference type="NCBI Taxonomy" id="75939"/>
    <lineage>
        <taxon>Eukaryota</taxon>
        <taxon>Metazoa</taxon>
        <taxon>Chordata</taxon>
        <taxon>Craniata</taxon>
        <taxon>Vertebrata</taxon>
        <taxon>Euteleostomi</taxon>
        <taxon>Actinopterygii</taxon>
        <taxon>Neopterygii</taxon>
        <taxon>Teleostei</taxon>
        <taxon>Protacanthopterygii</taxon>
        <taxon>Esociformes</taxon>
        <taxon>Umbridae</taxon>
        <taxon>Dallia</taxon>
    </lineage>
</organism>
<accession>A0ACC2FPK9</accession>
<evidence type="ECO:0000313" key="1">
    <source>
        <dbReference type="EMBL" id="KAJ7993271.1"/>
    </source>
</evidence>
<evidence type="ECO:0000313" key="2">
    <source>
        <dbReference type="Proteomes" id="UP001157502"/>
    </source>
</evidence>
<reference evidence="1" key="1">
    <citation type="submission" date="2021-05" db="EMBL/GenBank/DDBJ databases">
        <authorList>
            <person name="Pan Q."/>
            <person name="Jouanno E."/>
            <person name="Zahm M."/>
            <person name="Klopp C."/>
            <person name="Cabau C."/>
            <person name="Louis A."/>
            <person name="Berthelot C."/>
            <person name="Parey E."/>
            <person name="Roest Crollius H."/>
            <person name="Montfort J."/>
            <person name="Robinson-Rechavi M."/>
            <person name="Bouchez O."/>
            <person name="Lampietro C."/>
            <person name="Lopez Roques C."/>
            <person name="Donnadieu C."/>
            <person name="Postlethwait J."/>
            <person name="Bobe J."/>
            <person name="Dillon D."/>
            <person name="Chandos A."/>
            <person name="von Hippel F."/>
            <person name="Guiguen Y."/>
        </authorList>
    </citation>
    <scope>NUCLEOTIDE SEQUENCE</scope>
    <source>
        <strain evidence="1">YG-Jan2019</strain>
    </source>
</reference>
<name>A0ACC2FPK9_DALPE</name>
<comment type="caution">
    <text evidence="1">The sequence shown here is derived from an EMBL/GenBank/DDBJ whole genome shotgun (WGS) entry which is preliminary data.</text>
</comment>
<protein>
    <submittedName>
        <fullName evidence="1">Uncharacterized protein</fullName>
    </submittedName>
</protein>